<evidence type="ECO:0000256" key="15">
    <source>
        <dbReference type="PIRSR" id="PIRSR017570-1"/>
    </source>
</evidence>
<dbReference type="GO" id="GO:0000781">
    <property type="term" value="C:chromosome, telomeric region"/>
    <property type="evidence" value="ECO:0007669"/>
    <property type="project" value="GOC"/>
</dbReference>
<evidence type="ECO:0000256" key="4">
    <source>
        <dbReference type="ARBA" id="ARBA00022603"/>
    </source>
</evidence>
<keyword evidence="19" id="KW-1185">Reference proteome</keyword>
<evidence type="ECO:0000256" key="2">
    <source>
        <dbReference type="ARBA" id="ARBA00012190"/>
    </source>
</evidence>
<dbReference type="InterPro" id="IPR030445">
    <property type="entry name" value="H3-K79_meTrfase"/>
</dbReference>
<dbReference type="Gene3D" id="3.40.50.150">
    <property type="entry name" value="Vaccinia Virus protein VP39"/>
    <property type="match status" value="1"/>
</dbReference>
<sequence>MDFFGGQGGASKGPIVGKAITKKIISGPRPTGSGSGSGSSSAPATAGRSTPTIAKPVARPAAGSAPAPAKKALPVIASTSAKAGPSRPIAGGLAGPSGSKAHLSATSSRASTPSSRRKRTPSPVRSESSSNSDSGSESPKAKKAQEKKRKRVDAPPTGGSGSATPGEEKRELWCLDKVDERGEWGRGWAGFVGSEAAVRQDVLGFAGGKGEGKVSLDKYMAYFDQEGFGNQEPLPSVELLYPAVGCKERFVLLVPTSSREYNPISELKSVLKTILEHYIPPSHAHLFGTLSDSIDLDPLPLPSRLHSPLPPSSSLATPPPDPSTSSPAPTPATLRQETIGDALRKALANNRRDGPGFTRAVERYNTAMADLQRSGEMQAWMREKSGVMGQGEWSSVVEVVHEQAYSRVVGPYSDLLEHHPKHPDEVAKAISGKEDAYGELRHKFMSQIVHDTHLTPSSTFVDLGSGVANCVLQTALQAGCRSLGVELLPVPAHCARLQVAEVKKRWAMWGLNGHIGVEVKEGDFRTGEVGRWLASADVVLVNNEVFPPALNDDLKNMFLDLKEGAKIISLKPFVNEGFRMNENNCDSFDAIVRLSVHNYYQDWVSWKGDSGRYYVQVIDRSKRRKFDEEMKGGRRRR</sequence>
<keyword evidence="6 14" id="KW-0949">S-adenosyl-L-methionine</keyword>
<dbReference type="PANTHER" id="PTHR21451:SF0">
    <property type="entry name" value="HISTONE-LYSINE N-METHYLTRANSFERASE, H3 LYSINE-79 SPECIFIC"/>
    <property type="match status" value="1"/>
</dbReference>
<feature type="compositionally biased region" description="Low complexity" evidence="16">
    <location>
        <begin position="104"/>
        <end position="114"/>
    </location>
</feature>
<evidence type="ECO:0000256" key="14">
    <source>
        <dbReference type="PIRNR" id="PIRNR017570"/>
    </source>
</evidence>
<feature type="region of interest" description="Disordered" evidence="16">
    <location>
        <begin position="301"/>
        <end position="333"/>
    </location>
</feature>
<keyword evidence="5 14" id="KW-0808">Transferase</keyword>
<dbReference type="CDD" id="cd02440">
    <property type="entry name" value="AdoMet_MTases"/>
    <property type="match status" value="1"/>
</dbReference>
<dbReference type="GO" id="GO:0005634">
    <property type="term" value="C:nucleus"/>
    <property type="evidence" value="ECO:0007669"/>
    <property type="project" value="UniProtKB-SubCell"/>
</dbReference>
<evidence type="ECO:0000259" key="17">
    <source>
        <dbReference type="PROSITE" id="PS51569"/>
    </source>
</evidence>
<evidence type="ECO:0000256" key="13">
    <source>
        <dbReference type="ARBA" id="ARBA00047770"/>
    </source>
</evidence>
<dbReference type="Proteomes" id="UP001164286">
    <property type="component" value="Unassembled WGS sequence"/>
</dbReference>
<evidence type="ECO:0000256" key="10">
    <source>
        <dbReference type="ARBA" id="ARBA00023163"/>
    </source>
</evidence>
<feature type="compositionally biased region" description="Low complexity" evidence="16">
    <location>
        <begin position="26"/>
        <end position="77"/>
    </location>
</feature>
<keyword evidence="10 14" id="KW-0804">Transcription</keyword>
<proteinExistence type="inferred from homology"/>
<evidence type="ECO:0000256" key="16">
    <source>
        <dbReference type="SAM" id="MobiDB-lite"/>
    </source>
</evidence>
<gene>
    <name evidence="18" type="ORF">MKK02DRAFT_26468</name>
</gene>
<dbReference type="RefSeq" id="XP_052945662.1">
    <property type="nucleotide sequence ID" value="XM_053087202.1"/>
</dbReference>
<dbReference type="Pfam" id="PF08123">
    <property type="entry name" value="DOT1"/>
    <property type="match status" value="1"/>
</dbReference>
<dbReference type="PANTHER" id="PTHR21451">
    <property type="entry name" value="HISTONE H3 METHYLTRANSFERASE"/>
    <property type="match status" value="1"/>
</dbReference>
<comment type="subcellular location">
    <subcellularLocation>
        <location evidence="1 14">Nucleus</location>
    </subcellularLocation>
</comment>
<dbReference type="PROSITE" id="PS51569">
    <property type="entry name" value="DOT1"/>
    <property type="match status" value="1"/>
</dbReference>
<dbReference type="GO" id="GO:0006281">
    <property type="term" value="P:DNA repair"/>
    <property type="evidence" value="ECO:0007669"/>
    <property type="project" value="InterPro"/>
</dbReference>
<dbReference type="PIRSF" id="PIRSF017570">
    <property type="entry name" value="Histone_H3-K79_MeTrfase"/>
    <property type="match status" value="1"/>
</dbReference>
<evidence type="ECO:0000256" key="8">
    <source>
        <dbReference type="ARBA" id="ARBA00022853"/>
    </source>
</evidence>
<feature type="compositionally biased region" description="Low complexity" evidence="16">
    <location>
        <begin position="154"/>
        <end position="165"/>
    </location>
</feature>
<feature type="compositionally biased region" description="Low complexity" evidence="16">
    <location>
        <begin position="121"/>
        <end position="138"/>
    </location>
</feature>
<reference evidence="18" key="1">
    <citation type="journal article" date="2022" name="G3 (Bethesda)">
        <title>High quality genome of the basidiomycete yeast Dioszegia hungarica PDD-24b-2 isolated from cloud water.</title>
        <authorList>
            <person name="Jarrige D."/>
            <person name="Haridas S."/>
            <person name="Bleykasten-Grosshans C."/>
            <person name="Joly M."/>
            <person name="Nadalig T."/>
            <person name="Sancelme M."/>
            <person name="Vuilleumier S."/>
            <person name="Grigoriev I.V."/>
            <person name="Amato P."/>
            <person name="Bringel F."/>
        </authorList>
    </citation>
    <scope>NUCLEOTIDE SEQUENCE</scope>
    <source>
        <strain evidence="18">PDD-24b-2</strain>
    </source>
</reference>
<evidence type="ECO:0000256" key="7">
    <source>
        <dbReference type="ARBA" id="ARBA00022737"/>
    </source>
</evidence>
<dbReference type="InterPro" id="IPR029063">
    <property type="entry name" value="SAM-dependent_MTases_sf"/>
</dbReference>
<evidence type="ECO:0000256" key="5">
    <source>
        <dbReference type="ARBA" id="ARBA00022679"/>
    </source>
</evidence>
<dbReference type="FunFam" id="3.40.50.150:FF:000033">
    <property type="entry name" value="Histone-lysine N-methyltransferase, H3 lysine-79 specific"/>
    <property type="match status" value="1"/>
</dbReference>
<keyword evidence="9 14" id="KW-0805">Transcription regulation</keyword>
<evidence type="ECO:0000256" key="3">
    <source>
        <dbReference type="ARBA" id="ARBA00020987"/>
    </source>
</evidence>
<dbReference type="InterPro" id="IPR021162">
    <property type="entry name" value="Dot1"/>
</dbReference>
<comment type="caution">
    <text evidence="18">The sequence shown here is derived from an EMBL/GenBank/DDBJ whole genome shotgun (WGS) entry which is preliminary data.</text>
</comment>
<feature type="binding site" evidence="15">
    <location>
        <position position="486"/>
    </location>
    <ligand>
        <name>S-adenosyl-L-methionine</name>
        <dbReference type="ChEBI" id="CHEBI:59789"/>
    </ligand>
</feature>
<evidence type="ECO:0000256" key="12">
    <source>
        <dbReference type="ARBA" id="ARBA00029821"/>
    </source>
</evidence>
<feature type="binding site" evidence="15">
    <location>
        <begin position="437"/>
        <end position="440"/>
    </location>
    <ligand>
        <name>S-adenosyl-L-methionine</name>
        <dbReference type="ChEBI" id="CHEBI:59789"/>
    </ligand>
</feature>
<dbReference type="GeneID" id="77726403"/>
<keyword evidence="4 14" id="KW-0489">Methyltransferase</keyword>
<dbReference type="GO" id="GO:0000786">
    <property type="term" value="C:nucleosome"/>
    <property type="evidence" value="ECO:0007669"/>
    <property type="project" value="InterPro"/>
</dbReference>
<comment type="function">
    <text evidence="14">Histone methyltransferase that specifically trimethylates histone H3 to form H3K79me3. This methylation is required for telomere silencing and for the pachytene checkpoint during the meiotic cell cycle by allowing the recruitment of RAD9 to double strand breaks. Nucleosomes are preferred as substrate compared to free histone.</text>
</comment>
<accession>A0AA38H8S4</accession>
<feature type="region of interest" description="Disordered" evidence="16">
    <location>
        <begin position="20"/>
        <end position="168"/>
    </location>
</feature>
<evidence type="ECO:0000313" key="19">
    <source>
        <dbReference type="Proteomes" id="UP001164286"/>
    </source>
</evidence>
<dbReference type="GO" id="GO:0031509">
    <property type="term" value="P:subtelomeric heterochromatin formation"/>
    <property type="evidence" value="ECO:0007669"/>
    <property type="project" value="InterPro"/>
</dbReference>
<evidence type="ECO:0000256" key="11">
    <source>
        <dbReference type="ARBA" id="ARBA00023242"/>
    </source>
</evidence>
<keyword evidence="7" id="KW-0677">Repeat</keyword>
<dbReference type="InterPro" id="IPR025789">
    <property type="entry name" value="DOT1_dom"/>
</dbReference>
<organism evidence="18 19">
    <name type="scientific">Dioszegia hungarica</name>
    <dbReference type="NCBI Taxonomy" id="4972"/>
    <lineage>
        <taxon>Eukaryota</taxon>
        <taxon>Fungi</taxon>
        <taxon>Dikarya</taxon>
        <taxon>Basidiomycota</taxon>
        <taxon>Agaricomycotina</taxon>
        <taxon>Tremellomycetes</taxon>
        <taxon>Tremellales</taxon>
        <taxon>Bulleribasidiaceae</taxon>
        <taxon>Dioszegia</taxon>
    </lineage>
</organism>
<dbReference type="SUPFAM" id="SSF53335">
    <property type="entry name" value="S-adenosyl-L-methionine-dependent methyltransferases"/>
    <property type="match status" value="1"/>
</dbReference>
<dbReference type="GO" id="GO:0042393">
    <property type="term" value="F:histone binding"/>
    <property type="evidence" value="ECO:0007669"/>
    <property type="project" value="InterPro"/>
</dbReference>
<keyword evidence="11 14" id="KW-0539">Nucleus</keyword>
<comment type="similarity">
    <text evidence="14">Belongs to the class I-like SAM-binding methyltransferase superfamily. DOT1 family.</text>
</comment>
<feature type="binding site" evidence="15">
    <location>
        <begin position="460"/>
        <end position="469"/>
    </location>
    <ligand>
        <name>S-adenosyl-L-methionine</name>
        <dbReference type="ChEBI" id="CHEBI:59789"/>
    </ligand>
</feature>
<name>A0AA38H8S4_9TREE</name>
<evidence type="ECO:0000256" key="9">
    <source>
        <dbReference type="ARBA" id="ARBA00023015"/>
    </source>
</evidence>
<protein>
    <recommendedName>
        <fullName evidence="3 14">Histone-lysine N-methyltransferase, H3 lysine-79 specific</fullName>
        <ecNumber evidence="2 14">2.1.1.360</ecNumber>
    </recommendedName>
    <alternativeName>
        <fullName evidence="12 14">Histone H3-K79 methyltransferase</fullName>
    </alternativeName>
</protein>
<evidence type="ECO:0000256" key="6">
    <source>
        <dbReference type="ARBA" id="ARBA00022691"/>
    </source>
</evidence>
<feature type="domain" description="DOT1" evidence="17">
    <location>
        <begin position="303"/>
        <end position="631"/>
    </location>
</feature>
<dbReference type="EC" id="2.1.1.360" evidence="2 14"/>
<feature type="compositionally biased region" description="Low complexity" evidence="16">
    <location>
        <begin position="323"/>
        <end position="333"/>
    </location>
</feature>
<keyword evidence="8 14" id="KW-0156">Chromatin regulator</keyword>
<dbReference type="GO" id="GO:0032259">
    <property type="term" value="P:methylation"/>
    <property type="evidence" value="ECO:0007669"/>
    <property type="project" value="UniProtKB-KW"/>
</dbReference>
<dbReference type="EMBL" id="JAKWFO010000005">
    <property type="protein sequence ID" value="KAI9635885.1"/>
    <property type="molecule type" value="Genomic_DNA"/>
</dbReference>
<feature type="binding site" evidence="15">
    <location>
        <begin position="523"/>
        <end position="524"/>
    </location>
    <ligand>
        <name>S-adenosyl-L-methionine</name>
        <dbReference type="ChEBI" id="CHEBI:59789"/>
    </ligand>
</feature>
<feature type="compositionally biased region" description="Low complexity" evidence="16">
    <location>
        <begin position="301"/>
        <end position="316"/>
    </location>
</feature>
<evidence type="ECO:0000256" key="1">
    <source>
        <dbReference type="ARBA" id="ARBA00004123"/>
    </source>
</evidence>
<dbReference type="AlphaFoldDB" id="A0AA38H8S4"/>
<dbReference type="GO" id="GO:0140956">
    <property type="term" value="F:histone H3K79 trimethyltransferase activity"/>
    <property type="evidence" value="ECO:0007669"/>
    <property type="project" value="UniProtKB-EC"/>
</dbReference>
<evidence type="ECO:0000313" key="18">
    <source>
        <dbReference type="EMBL" id="KAI9635885.1"/>
    </source>
</evidence>
<dbReference type="GO" id="GO:0000077">
    <property type="term" value="P:DNA damage checkpoint signaling"/>
    <property type="evidence" value="ECO:0007669"/>
    <property type="project" value="InterPro"/>
</dbReference>
<comment type="catalytic activity">
    <reaction evidence="13 14">
        <text>L-lysyl(79)-[histone H3] + 3 S-adenosyl-L-methionine = N(6),N(6),N(6)-trimethyl-L-lysyl(79)-[histone H3] + 3 S-adenosyl-L-homocysteine + 3 H(+)</text>
        <dbReference type="Rhea" id="RHEA:60328"/>
        <dbReference type="Rhea" id="RHEA-COMP:15549"/>
        <dbReference type="Rhea" id="RHEA-COMP:15552"/>
        <dbReference type="ChEBI" id="CHEBI:15378"/>
        <dbReference type="ChEBI" id="CHEBI:29969"/>
        <dbReference type="ChEBI" id="CHEBI:57856"/>
        <dbReference type="ChEBI" id="CHEBI:59789"/>
        <dbReference type="ChEBI" id="CHEBI:61961"/>
        <dbReference type="EC" id="2.1.1.360"/>
    </reaction>
</comment>
<dbReference type="Gene3D" id="1.10.260.170">
    <property type="match status" value="1"/>
</dbReference>